<proteinExistence type="inferred from homology"/>
<accession>A0A831STP6</accession>
<evidence type="ECO:0000256" key="4">
    <source>
        <dbReference type="ARBA" id="ARBA00010281"/>
    </source>
</evidence>
<dbReference type="Proteomes" id="UP000886335">
    <property type="component" value="Unassembled WGS sequence"/>
</dbReference>
<evidence type="ECO:0000256" key="6">
    <source>
        <dbReference type="ARBA" id="ARBA00022679"/>
    </source>
</evidence>
<dbReference type="SUPFAM" id="SSF53756">
    <property type="entry name" value="UDP-Glycosyltransferase/glycogen phosphorylase"/>
    <property type="match status" value="1"/>
</dbReference>
<evidence type="ECO:0000256" key="2">
    <source>
        <dbReference type="ARBA" id="ARBA00002764"/>
    </source>
</evidence>
<gene>
    <name evidence="8" type="primary">glgA</name>
    <name evidence="11" type="ORF">ENN50_07685</name>
</gene>
<comment type="function">
    <text evidence="2 8">Synthesizes alpha-1,4-glucan chains using ADP-glucose.</text>
</comment>
<dbReference type="UniPathway" id="UPA00164"/>
<reference evidence="11" key="1">
    <citation type="journal article" date="2020" name="mSystems">
        <title>Genome- and Community-Level Interaction Insights into Carbon Utilization and Element Cycling Functions of Hydrothermarchaeota in Hydrothermal Sediment.</title>
        <authorList>
            <person name="Zhou Z."/>
            <person name="Liu Y."/>
            <person name="Xu W."/>
            <person name="Pan J."/>
            <person name="Luo Z.H."/>
            <person name="Li M."/>
        </authorList>
    </citation>
    <scope>NUCLEOTIDE SEQUENCE [LARGE SCALE GENOMIC DNA]</scope>
    <source>
        <strain evidence="11">SpSt-1181</strain>
    </source>
</reference>
<dbReference type="PANTHER" id="PTHR45825:SF11">
    <property type="entry name" value="ALPHA AMYLASE DOMAIN-CONTAINING PROTEIN"/>
    <property type="match status" value="1"/>
</dbReference>
<dbReference type="GO" id="GO:0004373">
    <property type="term" value="F:alpha-1,4-glucan glucosyltransferase (UDP-glucose donor) activity"/>
    <property type="evidence" value="ECO:0007669"/>
    <property type="project" value="InterPro"/>
</dbReference>
<comment type="similarity">
    <text evidence="4 8">Belongs to the glycosyltransferase 1 family. Bacterial/plant glycogen synthase subfamily.</text>
</comment>
<dbReference type="GO" id="GO:0005978">
    <property type="term" value="P:glycogen biosynthetic process"/>
    <property type="evidence" value="ECO:0007669"/>
    <property type="project" value="UniProtKB-UniRule"/>
</dbReference>
<feature type="domain" description="Starch synthase catalytic" evidence="10">
    <location>
        <begin position="7"/>
        <end position="249"/>
    </location>
</feature>
<evidence type="ECO:0000259" key="9">
    <source>
        <dbReference type="Pfam" id="PF00534"/>
    </source>
</evidence>
<comment type="pathway">
    <text evidence="3 8">Glycan biosynthesis; glycogen biosynthesis.</text>
</comment>
<dbReference type="NCBIfam" id="NF010698">
    <property type="entry name" value="PRK14098.1"/>
    <property type="match status" value="1"/>
</dbReference>
<dbReference type="HAMAP" id="MF_00484">
    <property type="entry name" value="Glycogen_synth"/>
    <property type="match status" value="1"/>
</dbReference>
<dbReference type="AlphaFoldDB" id="A0A831STP6"/>
<comment type="catalytic activity">
    <reaction evidence="1 8">
        <text>[(1-&gt;4)-alpha-D-glucosyl](n) + ADP-alpha-D-glucose = [(1-&gt;4)-alpha-D-glucosyl](n+1) + ADP + H(+)</text>
        <dbReference type="Rhea" id="RHEA:18189"/>
        <dbReference type="Rhea" id="RHEA-COMP:9584"/>
        <dbReference type="Rhea" id="RHEA-COMP:9587"/>
        <dbReference type="ChEBI" id="CHEBI:15378"/>
        <dbReference type="ChEBI" id="CHEBI:15444"/>
        <dbReference type="ChEBI" id="CHEBI:57498"/>
        <dbReference type="ChEBI" id="CHEBI:456216"/>
        <dbReference type="EC" id="2.4.1.21"/>
    </reaction>
</comment>
<dbReference type="Pfam" id="PF00534">
    <property type="entry name" value="Glycos_transf_1"/>
    <property type="match status" value="1"/>
</dbReference>
<keyword evidence="5 8" id="KW-0328">Glycosyltransferase</keyword>
<feature type="binding site" evidence="8">
    <location>
        <position position="20"/>
    </location>
    <ligand>
        <name>ADP-alpha-D-glucose</name>
        <dbReference type="ChEBI" id="CHEBI:57498"/>
    </ligand>
</feature>
<dbReference type="EC" id="2.4.1.21" evidence="8"/>
<name>A0A831STP6_PROAE</name>
<feature type="domain" description="Glycosyl transferase family 1" evidence="9">
    <location>
        <begin position="304"/>
        <end position="459"/>
    </location>
</feature>
<dbReference type="InterPro" id="IPR001296">
    <property type="entry name" value="Glyco_trans_1"/>
</dbReference>
<dbReference type="EMBL" id="DSBW01000168">
    <property type="protein sequence ID" value="HED31547.1"/>
    <property type="molecule type" value="Genomic_DNA"/>
</dbReference>
<evidence type="ECO:0000256" key="1">
    <source>
        <dbReference type="ARBA" id="ARBA00001478"/>
    </source>
</evidence>
<dbReference type="InterPro" id="IPR013534">
    <property type="entry name" value="Starch_synth_cat_dom"/>
</dbReference>
<dbReference type="GO" id="GO:0009011">
    <property type="term" value="F:alpha-1,4-glucan glucosyltransferase (ADP-glucose donor) activity"/>
    <property type="evidence" value="ECO:0007669"/>
    <property type="project" value="UniProtKB-UniRule"/>
</dbReference>
<protein>
    <recommendedName>
        <fullName evidence="8">Glycogen synthase</fullName>
        <ecNumber evidence="8">2.4.1.21</ecNumber>
    </recommendedName>
    <alternativeName>
        <fullName evidence="8">Starch [bacterial glycogen] synthase</fullName>
    </alternativeName>
</protein>
<dbReference type="NCBIfam" id="TIGR02095">
    <property type="entry name" value="glgA"/>
    <property type="match status" value="1"/>
</dbReference>
<sequence>MSRSTCKVLYVSGEISPFVRLSALADFMASFPQAMEETGCEARIMMPKYGVINDRKFRLHDVLRLSDIEVSSKEKTDMLHVKVTALPSSKIQTYFLYNEKYFKRNGLFSDMQQGGDVKNSLDRLVFFNLGVLETLQRLGWKPDIIHCHDWYAGLVPVLLKTMYADCEFFRDVHTVLTVHNVYRQGLYPLKGLKKLLPEEVTGRLHCDGEQVNLLFTAAGHSDAVTMPSPVYARKVLAGEVESFGFDKLLGDLTVKLHGISNGLDTKQWNPSIDKLVRKKFDAGRLEEKAENKKHLLEEFGMEFDDGVPLVSAVINFERFQGAGLLLDAVDSLMKLELQLVVSAAGDKDSLKLLQKKAEEYKGQLAVFPDFNDQFYHQVMASSDMLVIPAEVESCGMIQFFALGYGTVPVMYDAGGNADTIEEIVDDSMGSGFVFHEYSPESLAATVSRALEVYRDRERWNGIVVANMQRDMTWAEPAEEYNALYQDIRGGEE</sequence>
<evidence type="ECO:0000256" key="8">
    <source>
        <dbReference type="HAMAP-Rule" id="MF_00484"/>
    </source>
</evidence>
<evidence type="ECO:0000259" key="10">
    <source>
        <dbReference type="Pfam" id="PF08323"/>
    </source>
</evidence>
<comment type="caution">
    <text evidence="11">The sequence shown here is derived from an EMBL/GenBank/DDBJ whole genome shotgun (WGS) entry which is preliminary data.</text>
</comment>
<dbReference type="Pfam" id="PF08323">
    <property type="entry name" value="Glyco_transf_5"/>
    <property type="match status" value="1"/>
</dbReference>
<dbReference type="InterPro" id="IPR011835">
    <property type="entry name" value="GS/SS"/>
</dbReference>
<dbReference type="CDD" id="cd03791">
    <property type="entry name" value="GT5_Glycogen_synthase_DULL1-like"/>
    <property type="match status" value="1"/>
</dbReference>
<evidence type="ECO:0000256" key="7">
    <source>
        <dbReference type="ARBA" id="ARBA00023056"/>
    </source>
</evidence>
<evidence type="ECO:0000313" key="11">
    <source>
        <dbReference type="EMBL" id="HED31547.1"/>
    </source>
</evidence>
<evidence type="ECO:0000256" key="5">
    <source>
        <dbReference type="ARBA" id="ARBA00022676"/>
    </source>
</evidence>
<dbReference type="Gene3D" id="3.40.50.2000">
    <property type="entry name" value="Glycogen Phosphorylase B"/>
    <property type="match status" value="2"/>
</dbReference>
<evidence type="ECO:0000256" key="3">
    <source>
        <dbReference type="ARBA" id="ARBA00004964"/>
    </source>
</evidence>
<keyword evidence="6 8" id="KW-0808">Transferase</keyword>
<keyword evidence="7 8" id="KW-0320">Glycogen biosynthesis</keyword>
<dbReference type="PANTHER" id="PTHR45825">
    <property type="entry name" value="GRANULE-BOUND STARCH SYNTHASE 1, CHLOROPLASTIC/AMYLOPLASTIC"/>
    <property type="match status" value="1"/>
</dbReference>
<organism evidence="11">
    <name type="scientific">Prosthecochloris aestuarii</name>
    <dbReference type="NCBI Taxonomy" id="1102"/>
    <lineage>
        <taxon>Bacteria</taxon>
        <taxon>Pseudomonadati</taxon>
        <taxon>Chlorobiota</taxon>
        <taxon>Chlorobiia</taxon>
        <taxon>Chlorobiales</taxon>
        <taxon>Chlorobiaceae</taxon>
        <taxon>Prosthecochloris</taxon>
    </lineage>
</organism>